<dbReference type="AlphaFoldDB" id="A0A815FPY7"/>
<gene>
    <name evidence="1" type="ORF">BJG266_LOCUS33651</name>
    <name evidence="2" type="ORF">IZO911_LOCUS37673</name>
    <name evidence="4" type="ORF">KXQ929_LOCUS6166</name>
    <name evidence="3" type="ORF">QVE165_LOCUS50819</name>
</gene>
<dbReference type="Proteomes" id="UP000663832">
    <property type="component" value="Unassembled WGS sequence"/>
</dbReference>
<dbReference type="EMBL" id="CAJNOI010000667">
    <property type="protein sequence ID" value="CAF1326690.1"/>
    <property type="molecule type" value="Genomic_DNA"/>
</dbReference>
<reference evidence="1" key="1">
    <citation type="submission" date="2021-02" db="EMBL/GenBank/DDBJ databases">
        <authorList>
            <person name="Nowell W R."/>
        </authorList>
    </citation>
    <scope>NUCLEOTIDE SEQUENCE</scope>
</reference>
<protein>
    <submittedName>
        <fullName evidence="1">Uncharacterized protein</fullName>
    </submittedName>
</protein>
<evidence type="ECO:0000313" key="5">
    <source>
        <dbReference type="Proteomes" id="UP000663832"/>
    </source>
</evidence>
<evidence type="ECO:0000313" key="4">
    <source>
        <dbReference type="EMBL" id="CAF3621244.1"/>
    </source>
</evidence>
<evidence type="ECO:0000313" key="1">
    <source>
        <dbReference type="EMBL" id="CAF1326690.1"/>
    </source>
</evidence>
<evidence type="ECO:0000313" key="2">
    <source>
        <dbReference type="EMBL" id="CAF1367533.1"/>
    </source>
</evidence>
<dbReference type="Proteomes" id="UP000663860">
    <property type="component" value="Unassembled WGS sequence"/>
</dbReference>
<dbReference type="EMBL" id="CAJOBB010000235">
    <property type="protein sequence ID" value="CAF3621244.1"/>
    <property type="molecule type" value="Genomic_DNA"/>
</dbReference>
<accession>A0A815FPY7</accession>
<evidence type="ECO:0000313" key="6">
    <source>
        <dbReference type="Proteomes" id="UP000663877"/>
    </source>
</evidence>
<dbReference type="EMBL" id="CAJNOM010001034">
    <property type="protein sequence ID" value="CAF1587438.1"/>
    <property type="molecule type" value="Genomic_DNA"/>
</dbReference>
<dbReference type="Proteomes" id="UP000663877">
    <property type="component" value="Unassembled WGS sequence"/>
</dbReference>
<keyword evidence="5" id="KW-1185">Reference proteome</keyword>
<organism evidence="1 6">
    <name type="scientific">Adineta steineri</name>
    <dbReference type="NCBI Taxonomy" id="433720"/>
    <lineage>
        <taxon>Eukaryota</taxon>
        <taxon>Metazoa</taxon>
        <taxon>Spiralia</taxon>
        <taxon>Gnathifera</taxon>
        <taxon>Rotifera</taxon>
        <taxon>Eurotatoria</taxon>
        <taxon>Bdelloidea</taxon>
        <taxon>Adinetida</taxon>
        <taxon>Adinetidae</taxon>
        <taxon>Adineta</taxon>
    </lineage>
</organism>
<evidence type="ECO:0000313" key="3">
    <source>
        <dbReference type="EMBL" id="CAF1587438.1"/>
    </source>
</evidence>
<dbReference type="OrthoDB" id="10003997at2759"/>
<sequence length="249" mass="29395">MSEFYLFGRPSELKQSEQEIRHVFRHLVTTLYSQKWKIVDQITDWSATLIRQIQEHVDDQRKLLDQIYEQKVSYLDTVRDQFLKQVLVYDEKNDIQQIHQLIKQCNNLKFEVAMLVYVERPIVSIQLMAEELSPQVYQHESIEEEQSQIKLIENNNNDINTNNNNSDEQTSSSPKMILVNTEATNLLPPPAIQSNNYDDQSIVNSHELKTNITQHSLLMEKCPICYMIFPKIMSVSERNLHINEHYKDD</sequence>
<dbReference type="EMBL" id="CAJNOE010000972">
    <property type="protein sequence ID" value="CAF1367533.1"/>
    <property type="molecule type" value="Genomic_DNA"/>
</dbReference>
<dbReference type="Proteomes" id="UP000663868">
    <property type="component" value="Unassembled WGS sequence"/>
</dbReference>
<name>A0A815FPY7_9BILA</name>
<comment type="caution">
    <text evidence="1">The sequence shown here is derived from an EMBL/GenBank/DDBJ whole genome shotgun (WGS) entry which is preliminary data.</text>
</comment>
<proteinExistence type="predicted"/>